<feature type="transmembrane region" description="Helical" evidence="2">
    <location>
        <begin position="151"/>
        <end position="171"/>
    </location>
</feature>
<evidence type="ECO:0000256" key="1">
    <source>
        <dbReference type="ARBA" id="ARBA00007362"/>
    </source>
</evidence>
<feature type="transmembrane region" description="Helical" evidence="2">
    <location>
        <begin position="223"/>
        <end position="241"/>
    </location>
</feature>
<dbReference type="InterPro" id="IPR037185">
    <property type="entry name" value="EmrE-like"/>
</dbReference>
<feature type="domain" description="EamA" evidence="3">
    <location>
        <begin position="154"/>
        <end position="295"/>
    </location>
</feature>
<organism evidence="4 5">
    <name type="scientific">Nocardioides jejuensis</name>
    <dbReference type="NCBI Taxonomy" id="2502782"/>
    <lineage>
        <taxon>Bacteria</taxon>
        <taxon>Bacillati</taxon>
        <taxon>Actinomycetota</taxon>
        <taxon>Actinomycetes</taxon>
        <taxon>Propionibacteriales</taxon>
        <taxon>Nocardioidaceae</taxon>
        <taxon>Nocardioides</taxon>
    </lineage>
</organism>
<keyword evidence="2" id="KW-1133">Transmembrane helix</keyword>
<feature type="transmembrane region" description="Helical" evidence="2">
    <location>
        <begin position="124"/>
        <end position="145"/>
    </location>
</feature>
<evidence type="ECO:0000313" key="4">
    <source>
        <dbReference type="EMBL" id="TCJ31254.1"/>
    </source>
</evidence>
<keyword evidence="5" id="KW-1185">Reference proteome</keyword>
<protein>
    <submittedName>
        <fullName evidence="4">EamA family transporter</fullName>
    </submittedName>
</protein>
<dbReference type="PANTHER" id="PTHR22911">
    <property type="entry name" value="ACYL-MALONYL CONDENSING ENZYME-RELATED"/>
    <property type="match status" value="1"/>
</dbReference>
<sequence length="317" mass="33203">MTHDMRRGLLWSVVAAATFGFSGTLARPLLDTGWSPAAVVLCRVIVASLVLLPLTLRALRGRWSLLRSEARLVAAYGVVVVAFTQFSYYSAVAHMDVAVALLIEYTAPVLVLVWLWLRHGQRPTVLTAAGGGVALVGLLFVLDVFSGSNDVSMAGVIWALAAMVGCAVYFIASAQHTELPPVALAGTGFVLGAAILAVLGWTGVLEMHATTTPVHFRELEAPFWVPLVLVGVVATAIAYLSGINGSRLLGSRLASFVALLEVVAALHTAWILLGQEPHLVQGLGGVGILAGVVLVKLGEPEEIVAISEEPAIPPVAA</sequence>
<feature type="transmembrane region" description="Helical" evidence="2">
    <location>
        <begin position="71"/>
        <end position="91"/>
    </location>
</feature>
<accession>A0A4R1CIF6</accession>
<feature type="domain" description="EamA" evidence="3">
    <location>
        <begin position="7"/>
        <end position="142"/>
    </location>
</feature>
<dbReference type="InterPro" id="IPR000620">
    <property type="entry name" value="EamA_dom"/>
</dbReference>
<keyword evidence="2" id="KW-0472">Membrane</keyword>
<keyword evidence="2" id="KW-0812">Transmembrane</keyword>
<feature type="transmembrane region" description="Helical" evidence="2">
    <location>
        <begin position="183"/>
        <end position="203"/>
    </location>
</feature>
<feature type="transmembrane region" description="Helical" evidence="2">
    <location>
        <begin position="97"/>
        <end position="117"/>
    </location>
</feature>
<evidence type="ECO:0000259" key="3">
    <source>
        <dbReference type="Pfam" id="PF00892"/>
    </source>
</evidence>
<dbReference type="SUPFAM" id="SSF103481">
    <property type="entry name" value="Multidrug resistance efflux transporter EmrE"/>
    <property type="match status" value="2"/>
</dbReference>
<name>A0A4R1CIF6_9ACTN</name>
<dbReference type="AlphaFoldDB" id="A0A4R1CIF6"/>
<dbReference type="OrthoDB" id="154915at2"/>
<feature type="transmembrane region" description="Helical" evidence="2">
    <location>
        <begin position="253"/>
        <end position="273"/>
    </location>
</feature>
<dbReference type="GO" id="GO:0016020">
    <property type="term" value="C:membrane"/>
    <property type="evidence" value="ECO:0007669"/>
    <property type="project" value="InterPro"/>
</dbReference>
<reference evidence="4 5" key="1">
    <citation type="submission" date="2019-03" db="EMBL/GenBank/DDBJ databases">
        <authorList>
            <person name="Kim M.K.M."/>
        </authorList>
    </citation>
    <scope>NUCLEOTIDE SEQUENCE [LARGE SCALE GENOMIC DNA]</scope>
    <source>
        <strain evidence="4 5">18JY15-6</strain>
    </source>
</reference>
<dbReference type="EMBL" id="SJZJ01000001">
    <property type="protein sequence ID" value="TCJ31254.1"/>
    <property type="molecule type" value="Genomic_DNA"/>
</dbReference>
<comment type="caution">
    <text evidence="4">The sequence shown here is derived from an EMBL/GenBank/DDBJ whole genome shotgun (WGS) entry which is preliminary data.</text>
</comment>
<comment type="similarity">
    <text evidence="1">Belongs to the EamA transporter family.</text>
</comment>
<evidence type="ECO:0000313" key="5">
    <source>
        <dbReference type="Proteomes" id="UP000295453"/>
    </source>
</evidence>
<dbReference type="Pfam" id="PF00892">
    <property type="entry name" value="EamA"/>
    <property type="match status" value="2"/>
</dbReference>
<gene>
    <name evidence="4" type="ORF">EPD65_00625</name>
</gene>
<evidence type="ECO:0000256" key="2">
    <source>
        <dbReference type="SAM" id="Phobius"/>
    </source>
</evidence>
<dbReference type="Proteomes" id="UP000295453">
    <property type="component" value="Unassembled WGS sequence"/>
</dbReference>
<proteinExistence type="inferred from homology"/>
<feature type="transmembrane region" description="Helical" evidence="2">
    <location>
        <begin position="36"/>
        <end position="59"/>
    </location>
</feature>
<dbReference type="PANTHER" id="PTHR22911:SF79">
    <property type="entry name" value="MOBA-LIKE NTP TRANSFERASE DOMAIN-CONTAINING PROTEIN"/>
    <property type="match status" value="1"/>
</dbReference>